<dbReference type="AlphaFoldDB" id="A0A151AFX6"/>
<sequence>MSIPSIHTDSTSTRTDAEQPSDQSDRFVVSTLSRPIEAIAFWSAIALPFLYLPLLVSGLGSTAQLTAFLALLAIHAAAIVCGHRYNRD</sequence>
<name>A0A151AFX6_9EURY</name>
<keyword evidence="4" id="KW-1185">Reference proteome</keyword>
<feature type="region of interest" description="Disordered" evidence="1">
    <location>
        <begin position="1"/>
        <end position="25"/>
    </location>
</feature>
<comment type="caution">
    <text evidence="3">The sequence shown here is derived from an EMBL/GenBank/DDBJ whole genome shotgun (WGS) entry which is preliminary data.</text>
</comment>
<accession>A0A151AFX6</accession>
<feature type="transmembrane region" description="Helical" evidence="2">
    <location>
        <begin position="39"/>
        <end position="59"/>
    </location>
</feature>
<dbReference type="RefSeq" id="WP_066381335.1">
    <property type="nucleotide sequence ID" value="NZ_LTAZ01000004.1"/>
</dbReference>
<keyword evidence="2" id="KW-1133">Transmembrane helix</keyword>
<protein>
    <submittedName>
        <fullName evidence="3">Uncharacterized protein</fullName>
    </submittedName>
</protein>
<organism evidence="3 4">
    <name type="scientific">Halalkalicoccus paucihalophilus</name>
    <dbReference type="NCBI Taxonomy" id="1008153"/>
    <lineage>
        <taxon>Archaea</taxon>
        <taxon>Methanobacteriati</taxon>
        <taxon>Methanobacteriota</taxon>
        <taxon>Stenosarchaea group</taxon>
        <taxon>Halobacteria</taxon>
        <taxon>Halobacteriales</taxon>
        <taxon>Halococcaceae</taxon>
        <taxon>Halalkalicoccus</taxon>
    </lineage>
</organism>
<dbReference type="Proteomes" id="UP000075321">
    <property type="component" value="Unassembled WGS sequence"/>
</dbReference>
<dbReference type="EMBL" id="LTAZ01000004">
    <property type="protein sequence ID" value="KYH26541.1"/>
    <property type="molecule type" value="Genomic_DNA"/>
</dbReference>
<evidence type="ECO:0000256" key="2">
    <source>
        <dbReference type="SAM" id="Phobius"/>
    </source>
</evidence>
<gene>
    <name evidence="3" type="ORF">HAPAU_16400</name>
</gene>
<dbReference type="InterPro" id="IPR058341">
    <property type="entry name" value="DUF8028"/>
</dbReference>
<dbReference type="PATRIC" id="fig|1008153.3.peg.1663"/>
<evidence type="ECO:0000313" key="4">
    <source>
        <dbReference type="Proteomes" id="UP000075321"/>
    </source>
</evidence>
<evidence type="ECO:0000313" key="3">
    <source>
        <dbReference type="EMBL" id="KYH26541.1"/>
    </source>
</evidence>
<keyword evidence="2" id="KW-0812">Transmembrane</keyword>
<dbReference type="OrthoDB" id="340775at2157"/>
<dbReference type="Pfam" id="PF26071">
    <property type="entry name" value="DUF8028"/>
    <property type="match status" value="1"/>
</dbReference>
<feature type="transmembrane region" description="Helical" evidence="2">
    <location>
        <begin position="65"/>
        <end position="85"/>
    </location>
</feature>
<proteinExistence type="predicted"/>
<reference evidence="3 4" key="1">
    <citation type="submission" date="2016-02" db="EMBL/GenBank/DDBJ databases">
        <title>Genome sequence of Halalkalicoccus paucihalophilus DSM 24557.</title>
        <authorList>
            <person name="Poehlein A."/>
            <person name="Daniel R."/>
        </authorList>
    </citation>
    <scope>NUCLEOTIDE SEQUENCE [LARGE SCALE GENOMIC DNA]</scope>
    <source>
        <strain evidence="3 4">DSM 24557</strain>
    </source>
</reference>
<evidence type="ECO:0000256" key="1">
    <source>
        <dbReference type="SAM" id="MobiDB-lite"/>
    </source>
</evidence>
<keyword evidence="2" id="KW-0472">Membrane</keyword>
<feature type="compositionally biased region" description="Polar residues" evidence="1">
    <location>
        <begin position="1"/>
        <end position="22"/>
    </location>
</feature>